<proteinExistence type="predicted"/>
<organism evidence="2 3">
    <name type="scientific">Macrostomum lignano</name>
    <dbReference type="NCBI Taxonomy" id="282301"/>
    <lineage>
        <taxon>Eukaryota</taxon>
        <taxon>Metazoa</taxon>
        <taxon>Spiralia</taxon>
        <taxon>Lophotrochozoa</taxon>
        <taxon>Platyhelminthes</taxon>
        <taxon>Rhabditophora</taxon>
        <taxon>Macrostomorpha</taxon>
        <taxon>Macrostomida</taxon>
        <taxon>Macrostomidae</taxon>
        <taxon>Macrostomum</taxon>
    </lineage>
</organism>
<protein>
    <submittedName>
        <fullName evidence="2">Uncharacterized protein</fullName>
    </submittedName>
</protein>
<dbReference type="OrthoDB" id="44841at2759"/>
<name>A0A267ENJ5_9PLAT</name>
<evidence type="ECO:0000313" key="2">
    <source>
        <dbReference type="EMBL" id="PAA63103.1"/>
    </source>
</evidence>
<reference evidence="2 3" key="1">
    <citation type="submission" date="2017-06" db="EMBL/GenBank/DDBJ databases">
        <title>A platform for efficient transgenesis in Macrostomum lignano, a flatworm model organism for stem cell research.</title>
        <authorList>
            <person name="Berezikov E."/>
        </authorList>
    </citation>
    <scope>NUCLEOTIDE SEQUENCE [LARGE SCALE GENOMIC DNA]</scope>
    <source>
        <strain evidence="2">DV1</strain>
        <tissue evidence="2">Whole organism</tissue>
    </source>
</reference>
<keyword evidence="3" id="KW-1185">Reference proteome</keyword>
<feature type="region of interest" description="Disordered" evidence="1">
    <location>
        <begin position="140"/>
        <end position="159"/>
    </location>
</feature>
<dbReference type="EMBL" id="NIVC01001872">
    <property type="protein sequence ID" value="PAA63103.1"/>
    <property type="molecule type" value="Genomic_DNA"/>
</dbReference>
<dbReference type="Proteomes" id="UP000215902">
    <property type="component" value="Unassembled WGS sequence"/>
</dbReference>
<accession>A0A267ENJ5</accession>
<sequence length="159" mass="17673">MLYSVRLSEVMLRSGWVIVRRWRRRRRVRGGQPCGAARVAGSLAGWRAVGRAVRSRGRLELVLLRLRLEVGVVESAAAARQAKVELVAASDDRLLGLLVCPIVCRVPPMLTTLSPTQTPCRSAMPPLLTFWMVRAELKSRPPCSRKPHGVPESGRVMRT</sequence>
<evidence type="ECO:0000313" key="3">
    <source>
        <dbReference type="Proteomes" id="UP000215902"/>
    </source>
</evidence>
<evidence type="ECO:0000256" key="1">
    <source>
        <dbReference type="SAM" id="MobiDB-lite"/>
    </source>
</evidence>
<dbReference type="AlphaFoldDB" id="A0A267ENJ5"/>
<comment type="caution">
    <text evidence="2">The sequence shown here is derived from an EMBL/GenBank/DDBJ whole genome shotgun (WGS) entry which is preliminary data.</text>
</comment>
<gene>
    <name evidence="2" type="ORF">BOX15_Mlig019926g1</name>
</gene>